<evidence type="ECO:0000313" key="1">
    <source>
        <dbReference type="EMBL" id="QIQ08533.1"/>
    </source>
</evidence>
<sequence length="53" mass="5925">MIDLRELFNDVIDRFRIFEDDIRFSNMILVALAEELQPTTTTTASSSSSSGAV</sequence>
<protein>
    <submittedName>
        <fullName evidence="1">Uncharacterized protein</fullName>
    </submittedName>
</protein>
<accession>A0A6G9HDA4</accession>
<reference evidence="1" key="1">
    <citation type="journal article" date="2020" name="MBio">
        <title>A New Family of DNA Viruses Causing Disease in Crustaceans from Diverse Aquatic Biomes.</title>
        <authorList>
            <person name="Subramaniam K."/>
            <person name="Behringer D.C."/>
            <person name="Bojko J."/>
            <person name="Yutin N."/>
            <person name="Clark A.S."/>
            <person name="Bateman K.S."/>
            <person name="van Aerle R."/>
            <person name="Bass D."/>
            <person name="Kerr R.C."/>
            <person name="Koonin E.V."/>
            <person name="Stentiford G.D."/>
            <person name="Waltzek T.B."/>
        </authorList>
    </citation>
    <scope>NUCLEOTIDE SEQUENCE</scope>
</reference>
<dbReference type="EMBL" id="MN604015">
    <property type="protein sequence ID" value="QIQ08533.1"/>
    <property type="molecule type" value="Genomic_DNA"/>
</dbReference>
<proteinExistence type="predicted"/>
<gene>
    <name evidence="1" type="primary">ORF25</name>
</gene>
<organism evidence="1">
    <name type="scientific">Carcinus maenas virus 1</name>
    <dbReference type="NCBI Taxonomy" id="2704945"/>
    <lineage>
        <taxon>Viruses</taxon>
    </lineage>
</organism>
<name>A0A6G9HDA4_9VIRU</name>